<reference evidence="3" key="1">
    <citation type="submission" date="2025-08" db="UniProtKB">
        <authorList>
            <consortium name="RefSeq"/>
        </authorList>
    </citation>
    <scope>IDENTIFICATION</scope>
    <source>
        <tissue evidence="3">Whole insect</tissue>
    </source>
</reference>
<keyword evidence="2" id="KW-1133">Transmembrane helix</keyword>
<dbReference type="RefSeq" id="XP_028154024.1">
    <property type="nucleotide sequence ID" value="XM_028298223.1"/>
</dbReference>
<feature type="region of interest" description="Disordered" evidence="1">
    <location>
        <begin position="55"/>
        <end position="82"/>
    </location>
</feature>
<feature type="compositionally biased region" description="Acidic residues" evidence="1">
    <location>
        <begin position="64"/>
        <end position="77"/>
    </location>
</feature>
<sequence length="131" mass="14860">MNSFAYLRKPNYKQFMCMSVISPSPVDGNNVLALPSLLGEGCLTSKDGKIKKRSAVESSTSNIDSDDIELSEMETSDEEKHDTSFSDMLTTLDYGTKIVLFLNTYLLLFFSKYIIFKYNVQFLDRIALEII</sequence>
<protein>
    <submittedName>
        <fullName evidence="3">Uncharacterized protein LOC114347533</fullName>
    </submittedName>
</protein>
<keyword evidence="2" id="KW-0812">Transmembrane</keyword>
<keyword evidence="2" id="KW-0472">Membrane</keyword>
<feature type="transmembrane region" description="Helical" evidence="2">
    <location>
        <begin position="94"/>
        <end position="115"/>
    </location>
</feature>
<evidence type="ECO:0000256" key="1">
    <source>
        <dbReference type="SAM" id="MobiDB-lite"/>
    </source>
</evidence>
<proteinExistence type="predicted"/>
<dbReference type="AlphaFoldDB" id="A0A6P7GX23"/>
<dbReference type="InParanoid" id="A0A6P7GX23"/>
<accession>A0A6P7GX23</accession>
<feature type="non-terminal residue" evidence="3">
    <location>
        <position position="131"/>
    </location>
</feature>
<organism evidence="3">
    <name type="scientific">Diabrotica virgifera virgifera</name>
    <name type="common">western corn rootworm</name>
    <dbReference type="NCBI Taxonomy" id="50390"/>
    <lineage>
        <taxon>Eukaryota</taxon>
        <taxon>Metazoa</taxon>
        <taxon>Ecdysozoa</taxon>
        <taxon>Arthropoda</taxon>
        <taxon>Hexapoda</taxon>
        <taxon>Insecta</taxon>
        <taxon>Pterygota</taxon>
        <taxon>Neoptera</taxon>
        <taxon>Endopterygota</taxon>
        <taxon>Coleoptera</taxon>
        <taxon>Polyphaga</taxon>
        <taxon>Cucujiformia</taxon>
        <taxon>Chrysomeloidea</taxon>
        <taxon>Chrysomelidae</taxon>
        <taxon>Galerucinae</taxon>
        <taxon>Diabroticina</taxon>
        <taxon>Diabroticites</taxon>
        <taxon>Diabrotica</taxon>
    </lineage>
</organism>
<name>A0A6P7GX23_DIAVI</name>
<evidence type="ECO:0000256" key="2">
    <source>
        <dbReference type="SAM" id="Phobius"/>
    </source>
</evidence>
<evidence type="ECO:0000313" key="3">
    <source>
        <dbReference type="RefSeq" id="XP_028154024.1"/>
    </source>
</evidence>
<gene>
    <name evidence="3" type="primary">LOC114347533</name>
</gene>